<keyword evidence="5 6" id="KW-0408">Iron</keyword>
<sequence length="125" mass="13450">MKLWLCVAALGMLGAGSSPSFAQDDPAKLFAKQCGICHGDPNIADSKSRLGPDLHGLSGRTAGTSDFARYSPAMKRSDIVWSNKTLDMFLAAPRTTVRGTIMAYPGLKDDSARKRLVRYILSASE</sequence>
<evidence type="ECO:0000259" key="8">
    <source>
        <dbReference type="PROSITE" id="PS51007"/>
    </source>
</evidence>
<evidence type="ECO:0000256" key="7">
    <source>
        <dbReference type="SAM" id="SignalP"/>
    </source>
</evidence>
<protein>
    <recommendedName>
        <fullName evidence="8">Cytochrome c domain-containing protein</fullName>
    </recommendedName>
</protein>
<dbReference type="Proteomes" id="UP000198462">
    <property type="component" value="Unassembled WGS sequence"/>
</dbReference>
<dbReference type="RefSeq" id="WP_088713192.1">
    <property type="nucleotide sequence ID" value="NZ_NFZT01000001.1"/>
</dbReference>
<dbReference type="Pfam" id="PF00034">
    <property type="entry name" value="Cytochrom_C"/>
    <property type="match status" value="1"/>
</dbReference>
<dbReference type="GO" id="GO:0046872">
    <property type="term" value="F:metal ion binding"/>
    <property type="evidence" value="ECO:0007669"/>
    <property type="project" value="UniProtKB-KW"/>
</dbReference>
<evidence type="ECO:0000256" key="6">
    <source>
        <dbReference type="PROSITE-ProRule" id="PRU00433"/>
    </source>
</evidence>
<dbReference type="AlphaFoldDB" id="A0A219B8L5"/>
<feature type="signal peptide" evidence="7">
    <location>
        <begin position="1"/>
        <end position="22"/>
    </location>
</feature>
<dbReference type="InterPro" id="IPR002327">
    <property type="entry name" value="Cyt_c_1A/1B"/>
</dbReference>
<evidence type="ECO:0000256" key="2">
    <source>
        <dbReference type="ARBA" id="ARBA00022617"/>
    </source>
</evidence>
<keyword evidence="2 6" id="KW-0349">Heme</keyword>
<dbReference type="SUPFAM" id="SSF46626">
    <property type="entry name" value="Cytochrome c"/>
    <property type="match status" value="1"/>
</dbReference>
<organism evidence="9 10">
    <name type="scientific">Pacificimonas flava</name>
    <dbReference type="NCBI Taxonomy" id="1234595"/>
    <lineage>
        <taxon>Bacteria</taxon>
        <taxon>Pseudomonadati</taxon>
        <taxon>Pseudomonadota</taxon>
        <taxon>Alphaproteobacteria</taxon>
        <taxon>Sphingomonadales</taxon>
        <taxon>Sphingosinicellaceae</taxon>
        <taxon>Pacificimonas</taxon>
    </lineage>
</organism>
<dbReference type="InterPro" id="IPR009056">
    <property type="entry name" value="Cyt_c-like_dom"/>
</dbReference>
<feature type="domain" description="Cytochrome c" evidence="8">
    <location>
        <begin position="21"/>
        <end position="124"/>
    </location>
</feature>
<proteinExistence type="predicted"/>
<gene>
    <name evidence="9" type="ORF">B5C34_14190</name>
</gene>
<dbReference type="InterPro" id="IPR036909">
    <property type="entry name" value="Cyt_c-like_dom_sf"/>
</dbReference>
<comment type="caution">
    <text evidence="9">The sequence shown here is derived from an EMBL/GenBank/DDBJ whole genome shotgun (WGS) entry which is preliminary data.</text>
</comment>
<dbReference type="EMBL" id="NFZT01000001">
    <property type="protein sequence ID" value="OWV34493.1"/>
    <property type="molecule type" value="Genomic_DNA"/>
</dbReference>
<evidence type="ECO:0000313" key="9">
    <source>
        <dbReference type="EMBL" id="OWV34493.1"/>
    </source>
</evidence>
<evidence type="ECO:0000256" key="4">
    <source>
        <dbReference type="ARBA" id="ARBA00022982"/>
    </source>
</evidence>
<feature type="chain" id="PRO_5012307328" description="Cytochrome c domain-containing protein" evidence="7">
    <location>
        <begin position="23"/>
        <end position="125"/>
    </location>
</feature>
<dbReference type="OrthoDB" id="9805828at2"/>
<reference evidence="10" key="1">
    <citation type="submission" date="2017-05" db="EMBL/GenBank/DDBJ databases">
        <authorList>
            <person name="Lin X."/>
        </authorList>
    </citation>
    <scope>NUCLEOTIDE SEQUENCE [LARGE SCALE GENOMIC DNA]</scope>
    <source>
        <strain evidence="10">JLT2012</strain>
    </source>
</reference>
<dbReference type="PROSITE" id="PS51007">
    <property type="entry name" value="CYTC"/>
    <property type="match status" value="1"/>
</dbReference>
<accession>A0A219B8L5</accession>
<keyword evidence="10" id="KW-1185">Reference proteome</keyword>
<name>A0A219B8L5_9SPHN</name>
<evidence type="ECO:0000256" key="3">
    <source>
        <dbReference type="ARBA" id="ARBA00022723"/>
    </source>
</evidence>
<evidence type="ECO:0000256" key="1">
    <source>
        <dbReference type="ARBA" id="ARBA00022448"/>
    </source>
</evidence>
<keyword evidence="4" id="KW-0249">Electron transport</keyword>
<dbReference type="GO" id="GO:0020037">
    <property type="term" value="F:heme binding"/>
    <property type="evidence" value="ECO:0007669"/>
    <property type="project" value="InterPro"/>
</dbReference>
<keyword evidence="1" id="KW-0813">Transport</keyword>
<keyword evidence="7" id="KW-0732">Signal</keyword>
<evidence type="ECO:0000256" key="5">
    <source>
        <dbReference type="ARBA" id="ARBA00023004"/>
    </source>
</evidence>
<dbReference type="PANTHER" id="PTHR11961">
    <property type="entry name" value="CYTOCHROME C"/>
    <property type="match status" value="1"/>
</dbReference>
<keyword evidence="3 6" id="KW-0479">Metal-binding</keyword>
<dbReference type="GO" id="GO:0009055">
    <property type="term" value="F:electron transfer activity"/>
    <property type="evidence" value="ECO:0007669"/>
    <property type="project" value="InterPro"/>
</dbReference>
<dbReference type="Gene3D" id="1.10.760.10">
    <property type="entry name" value="Cytochrome c-like domain"/>
    <property type="match status" value="1"/>
</dbReference>
<evidence type="ECO:0000313" key="10">
    <source>
        <dbReference type="Proteomes" id="UP000198462"/>
    </source>
</evidence>